<dbReference type="EMBL" id="CP061813">
    <property type="protein sequence ID" value="QOD60621.1"/>
    <property type="molecule type" value="Genomic_DNA"/>
</dbReference>
<reference evidence="1 2" key="1">
    <citation type="journal article" date="2016" name="Int. J. Syst. Evol. Microbiol.">
        <title>Polaribacter haliotis sp. nov., isolated from the gut of abalone Haliotis discus hannai.</title>
        <authorList>
            <person name="Kim Y.O."/>
            <person name="Park I.S."/>
            <person name="Park S."/>
            <person name="Nam B.H."/>
            <person name="Park J.M."/>
            <person name="Kim D.G."/>
            <person name="Yoon J.H."/>
        </authorList>
    </citation>
    <scope>NUCLEOTIDE SEQUENCE [LARGE SCALE GENOMIC DNA]</scope>
    <source>
        <strain evidence="1 2">KCTC 52418</strain>
    </source>
</reference>
<gene>
    <name evidence="1" type="ORF">H9I45_14975</name>
</gene>
<accession>A0A7L8AF39</accession>
<protein>
    <submittedName>
        <fullName evidence="1">Uncharacterized protein</fullName>
    </submittedName>
</protein>
<organism evidence="1 2">
    <name type="scientific">Polaribacter haliotis</name>
    <dbReference type="NCBI Taxonomy" id="1888915"/>
    <lineage>
        <taxon>Bacteria</taxon>
        <taxon>Pseudomonadati</taxon>
        <taxon>Bacteroidota</taxon>
        <taxon>Flavobacteriia</taxon>
        <taxon>Flavobacteriales</taxon>
        <taxon>Flavobacteriaceae</taxon>
    </lineage>
</organism>
<keyword evidence="2" id="KW-1185">Reference proteome</keyword>
<dbReference type="AlphaFoldDB" id="A0A7L8AF39"/>
<evidence type="ECO:0000313" key="2">
    <source>
        <dbReference type="Proteomes" id="UP000516764"/>
    </source>
</evidence>
<evidence type="ECO:0000313" key="1">
    <source>
        <dbReference type="EMBL" id="QOD60621.1"/>
    </source>
</evidence>
<dbReference type="Proteomes" id="UP000516764">
    <property type="component" value="Chromosome"/>
</dbReference>
<sequence>MSNEDKDTVAENLVKSWVKILKEAGYSYDEMIIIFRTAKLKADCLIAKAQL</sequence>
<dbReference type="KEGG" id="phal:H9I45_14975"/>
<proteinExistence type="predicted"/>
<name>A0A7L8AF39_9FLAO</name>
<dbReference type="RefSeq" id="WP_176397569.1">
    <property type="nucleotide sequence ID" value="NZ_CP061813.1"/>
</dbReference>